<dbReference type="STRING" id="44574.AAW31_15470"/>
<dbReference type="EMBL" id="FOUB01000007">
    <property type="protein sequence ID" value="SFL94926.1"/>
    <property type="molecule type" value="Genomic_DNA"/>
</dbReference>
<accession>A0A1I4LVW8</accession>
<gene>
    <name evidence="1" type="ORF">SAMN05421863_1007112</name>
</gene>
<dbReference type="Proteomes" id="UP000183287">
    <property type="component" value="Unassembled WGS sequence"/>
</dbReference>
<keyword evidence="2" id="KW-1185">Reference proteome</keyword>
<proteinExistence type="predicted"/>
<reference evidence="2" key="1">
    <citation type="submission" date="2016-10" db="EMBL/GenBank/DDBJ databases">
        <authorList>
            <person name="Varghese N."/>
            <person name="Submissions S."/>
        </authorList>
    </citation>
    <scope>NUCLEOTIDE SEQUENCE [LARGE SCALE GENOMIC DNA]</scope>
    <source>
        <strain evidence="2">Nm44</strain>
    </source>
</reference>
<protein>
    <recommendedName>
        <fullName evidence="3">DDE superfamily endonuclease</fullName>
    </recommendedName>
</protein>
<organism evidence="1 2">
    <name type="scientific">Nitrosomonas communis</name>
    <dbReference type="NCBI Taxonomy" id="44574"/>
    <lineage>
        <taxon>Bacteria</taxon>
        <taxon>Pseudomonadati</taxon>
        <taxon>Pseudomonadota</taxon>
        <taxon>Betaproteobacteria</taxon>
        <taxon>Nitrosomonadales</taxon>
        <taxon>Nitrosomonadaceae</taxon>
        <taxon>Nitrosomonas</taxon>
    </lineage>
</organism>
<dbReference type="AlphaFoldDB" id="A0A1I4LVW8"/>
<evidence type="ECO:0000313" key="2">
    <source>
        <dbReference type="Proteomes" id="UP000183287"/>
    </source>
</evidence>
<sequence length="133" mass="15349">MSVRKKEELTIEQAAAHFCVEIASVTRWVENPNPKQTRNKPAMKIDMVATGSSTRYKRKRSRPRAATYELRYKQTLQHPKADEDKRHTFQEAIKANEAQNRVIVYIDESGFAHDMPRTHGYASIGKRFQGVCN</sequence>
<dbReference type="RefSeq" id="WP_074904189.1">
    <property type="nucleotide sequence ID" value="NZ_FOUB01000007.1"/>
</dbReference>
<evidence type="ECO:0000313" key="1">
    <source>
        <dbReference type="EMBL" id="SFL94926.1"/>
    </source>
</evidence>
<name>A0A1I4LVW8_9PROT</name>
<evidence type="ECO:0008006" key="3">
    <source>
        <dbReference type="Google" id="ProtNLM"/>
    </source>
</evidence>